<evidence type="ECO:0000256" key="2">
    <source>
        <dbReference type="SAM" id="MobiDB-lite"/>
    </source>
</evidence>
<feature type="compositionally biased region" description="Basic and acidic residues" evidence="2">
    <location>
        <begin position="62"/>
        <end position="72"/>
    </location>
</feature>
<proteinExistence type="predicted"/>
<accession>A0A1X7AFK9</accession>
<feature type="compositionally biased region" description="Low complexity" evidence="2">
    <location>
        <begin position="772"/>
        <end position="781"/>
    </location>
</feature>
<reference evidence="3 4" key="1">
    <citation type="submission" date="2017-03" db="EMBL/GenBank/DDBJ databases">
        <authorList>
            <person name="Afonso C.L."/>
            <person name="Miller P.J."/>
            <person name="Scott M.A."/>
            <person name="Spackman E."/>
            <person name="Goraichik I."/>
            <person name="Dimitrov K.M."/>
            <person name="Suarez D.L."/>
            <person name="Swayne D.E."/>
        </authorList>
    </citation>
    <scope>NUCLEOTIDE SEQUENCE [LARGE SCALE GENOMIC DNA]</scope>
    <source>
        <strain evidence="3">SB41UT1</strain>
    </source>
</reference>
<keyword evidence="4" id="KW-1185">Reference proteome</keyword>
<feature type="coiled-coil region" evidence="1">
    <location>
        <begin position="949"/>
        <end position="976"/>
    </location>
</feature>
<feature type="region of interest" description="Disordered" evidence="2">
    <location>
        <begin position="359"/>
        <end position="392"/>
    </location>
</feature>
<feature type="compositionally biased region" description="Basic and acidic residues" evidence="2">
    <location>
        <begin position="782"/>
        <end position="791"/>
    </location>
</feature>
<organism evidence="3 4">
    <name type="scientific">Parendozoicomonas haliclonae</name>
    <dbReference type="NCBI Taxonomy" id="1960125"/>
    <lineage>
        <taxon>Bacteria</taxon>
        <taxon>Pseudomonadati</taxon>
        <taxon>Pseudomonadota</taxon>
        <taxon>Gammaproteobacteria</taxon>
        <taxon>Oceanospirillales</taxon>
        <taxon>Endozoicomonadaceae</taxon>
        <taxon>Parendozoicomonas</taxon>
    </lineage>
</organism>
<feature type="region of interest" description="Disordered" evidence="2">
    <location>
        <begin position="753"/>
        <end position="801"/>
    </location>
</feature>
<protein>
    <submittedName>
        <fullName evidence="3">Uncharacterized protein</fullName>
    </submittedName>
</protein>
<dbReference type="EMBL" id="FWPT01000002">
    <property type="protein sequence ID" value="SMA37874.1"/>
    <property type="molecule type" value="Genomic_DNA"/>
</dbReference>
<evidence type="ECO:0000313" key="4">
    <source>
        <dbReference type="Proteomes" id="UP000196573"/>
    </source>
</evidence>
<dbReference type="Proteomes" id="UP000196573">
    <property type="component" value="Unassembled WGS sequence"/>
</dbReference>
<feature type="compositionally biased region" description="Polar residues" evidence="2">
    <location>
        <begin position="361"/>
        <end position="373"/>
    </location>
</feature>
<gene>
    <name evidence="3" type="ORF">EHSB41UT_00802</name>
</gene>
<evidence type="ECO:0000313" key="3">
    <source>
        <dbReference type="EMBL" id="SMA37874.1"/>
    </source>
</evidence>
<keyword evidence="1" id="KW-0175">Coiled coil</keyword>
<feature type="compositionally biased region" description="Basic and acidic residues" evidence="2">
    <location>
        <begin position="753"/>
        <end position="767"/>
    </location>
</feature>
<feature type="compositionally biased region" description="Polar residues" evidence="2">
    <location>
        <begin position="1"/>
        <end position="13"/>
    </location>
</feature>
<feature type="region of interest" description="Disordered" evidence="2">
    <location>
        <begin position="1"/>
        <end position="79"/>
    </location>
</feature>
<evidence type="ECO:0000256" key="1">
    <source>
        <dbReference type="SAM" id="Coils"/>
    </source>
</evidence>
<dbReference type="AlphaFoldDB" id="A0A1X7AFK9"/>
<sequence length="1085" mass="120108">MNNEAINGQSSPVIQKHDLPVSGDQADTTTSASAPVPLTGPNTFPSEDAQLSHPRQTSLSDRATEQVSHEPPRTTAQHKPDMTVILRKILLPSILSLTNIRTDAPCGPVVTGPAADLCMASAQINLASLISDTRPLSALVPLDQLEQCTDITLSCFTPAQLEQLQQALRELPEQSHLTGKITSFSGVSQAGHEVFTFNAPSGHIINIHLELLPIFSNPPRIESYALTFGTASPPVLFFTSHHVRLVSLWERLHTETVTPESLNQMVNEINQISASGLIQQQDAFFFQAIMNRHLELFQLLSQHIQLQHFGPGYQDFELAMYQQQAMLPGCQDAVMVLNRDQNTLQPLGYQTVQTLAMPEQRSITPPKSRSPSPHGSPAGAQTRKQAKKNKKKVQKFWNEFGQGMKELEQGDPKRQQELNTAMGELSQILGKMGQHHQKRTALQTLLGDECGQLLSNIFETERLAGVVKHNFPPCRYLGGACCDYAAQRGLAESAEKYKRPEQSHQELAGLLYKALEMLFDQLATDSQTFAADRQKLYALLVQGLMKFSVYARTTPNYQLLEQHQHLVNRLLDTITPVVTDIANQSHTPTAADELWYTLPEGLLILLTSLPSRLIEPLPKEIQNKLLATSSLILQAALMQGRLSLAAAVVSTLSQPLLVTALESCRLHDQALADQICALLRILYAQTHGGIEGSEVQFQAAERLGEIDSDLRRLPKSLLDRPDISQCLKQCRKSSAAVISKKNAELNKLRRELQKEKKEAEERKKQLKDNLQSGSSGATATSSDKDNNKLEQDTDTSETTYSLETQPLALTVQTAAAPKEKVHPWQAPLKGYIKKIKAGDEEASRQLKVEALTKAESAIHKAHIYTLCGDAHLNHGEKDCSLSQIFFLARNAASSHEAIDGIYKQAVAWRKGVPVCSPLEGKRWLWQFKNFIPEITLKELVDQYPAPKLLAKLSQGIQQACENYAQAINQLQSCSKEELAGEGEALLAIMADELCTLAHKKQVILAIRENLEQCLAKRRETMKTLEIYGSGKHTAPTKGALRIAAESLARNTARMESLYPEGGNRRVSLDVLIQKIDTVRARLQDK</sequence>
<name>A0A1X7AFK9_9GAMM</name>